<dbReference type="PROSITE" id="PS50929">
    <property type="entry name" value="ABC_TM1F"/>
    <property type="match status" value="1"/>
</dbReference>
<dbReference type="Pfam" id="PF03412">
    <property type="entry name" value="Peptidase_C39"/>
    <property type="match status" value="1"/>
</dbReference>
<comment type="caution">
    <text evidence="15">The sequence shown here is derived from an EMBL/GenBank/DDBJ whole genome shotgun (WGS) entry which is preliminary data.</text>
</comment>
<evidence type="ECO:0000313" key="15">
    <source>
        <dbReference type="EMBL" id="PRQ08587.1"/>
    </source>
</evidence>
<organism evidence="15 16">
    <name type="scientific">Enhygromyxa salina</name>
    <dbReference type="NCBI Taxonomy" id="215803"/>
    <lineage>
        <taxon>Bacteria</taxon>
        <taxon>Pseudomonadati</taxon>
        <taxon>Myxococcota</taxon>
        <taxon>Polyangia</taxon>
        <taxon>Nannocystales</taxon>
        <taxon>Nannocystaceae</taxon>
        <taxon>Enhygromyxa</taxon>
    </lineage>
</organism>
<evidence type="ECO:0000256" key="7">
    <source>
        <dbReference type="ARBA" id="ARBA00022927"/>
    </source>
</evidence>
<dbReference type="GO" id="GO:0140359">
    <property type="term" value="F:ABC-type transporter activity"/>
    <property type="evidence" value="ECO:0007669"/>
    <property type="project" value="InterPro"/>
</dbReference>
<keyword evidence="3" id="KW-1003">Cell membrane</keyword>
<dbReference type="PANTHER" id="PTHR24221:SF654">
    <property type="entry name" value="ATP-BINDING CASSETTE SUB-FAMILY B MEMBER 6"/>
    <property type="match status" value="1"/>
</dbReference>
<name>A0A2S9YTZ9_9BACT</name>
<dbReference type="SUPFAM" id="SSF90123">
    <property type="entry name" value="ABC transporter transmembrane region"/>
    <property type="match status" value="1"/>
</dbReference>
<dbReference type="GO" id="GO:0034040">
    <property type="term" value="F:ATPase-coupled lipid transmembrane transporter activity"/>
    <property type="evidence" value="ECO:0007669"/>
    <property type="project" value="TreeGrafter"/>
</dbReference>
<keyword evidence="4 11" id="KW-0812">Transmembrane</keyword>
<evidence type="ECO:0000259" key="14">
    <source>
        <dbReference type="PROSITE" id="PS50990"/>
    </source>
</evidence>
<dbReference type="InterPro" id="IPR003593">
    <property type="entry name" value="AAA+_ATPase"/>
</dbReference>
<dbReference type="Gene3D" id="1.20.1560.10">
    <property type="entry name" value="ABC transporter type 1, transmembrane domain"/>
    <property type="match status" value="1"/>
</dbReference>
<comment type="subcellular location">
    <subcellularLocation>
        <location evidence="1">Cell membrane</location>
        <topology evidence="1">Multi-pass membrane protein</topology>
    </subcellularLocation>
</comment>
<dbReference type="InterPro" id="IPR027417">
    <property type="entry name" value="P-loop_NTPase"/>
</dbReference>
<dbReference type="GO" id="GO:0005524">
    <property type="term" value="F:ATP binding"/>
    <property type="evidence" value="ECO:0007669"/>
    <property type="project" value="UniProtKB-KW"/>
</dbReference>
<dbReference type="InterPro" id="IPR017871">
    <property type="entry name" value="ABC_transporter-like_CS"/>
</dbReference>
<feature type="transmembrane region" description="Helical" evidence="11">
    <location>
        <begin position="167"/>
        <end position="189"/>
    </location>
</feature>
<dbReference type="InterPro" id="IPR039421">
    <property type="entry name" value="Type_1_exporter"/>
</dbReference>
<feature type="transmembrane region" description="Helical" evidence="11">
    <location>
        <begin position="287"/>
        <end position="320"/>
    </location>
</feature>
<feature type="transmembrane region" description="Helical" evidence="11">
    <location>
        <begin position="393"/>
        <end position="411"/>
    </location>
</feature>
<dbReference type="OrthoDB" id="9772049at2"/>
<dbReference type="GO" id="GO:0006508">
    <property type="term" value="P:proteolysis"/>
    <property type="evidence" value="ECO:0007669"/>
    <property type="project" value="InterPro"/>
</dbReference>
<proteinExistence type="predicted"/>
<feature type="transmembrane region" description="Helical" evidence="11">
    <location>
        <begin position="201"/>
        <end position="221"/>
    </location>
</feature>
<dbReference type="GO" id="GO:0043213">
    <property type="term" value="P:bacteriocin transport"/>
    <property type="evidence" value="ECO:0007669"/>
    <property type="project" value="UniProtKB-KW"/>
</dbReference>
<keyword evidence="9 11" id="KW-0472">Membrane</keyword>
<dbReference type="Pfam" id="PF00664">
    <property type="entry name" value="ABC_membrane"/>
    <property type="match status" value="1"/>
</dbReference>
<feature type="domain" description="Peptidase C39" evidence="14">
    <location>
        <begin position="14"/>
        <end position="133"/>
    </location>
</feature>
<dbReference type="Gene3D" id="3.40.50.300">
    <property type="entry name" value="P-loop containing nucleotide triphosphate hydrolases"/>
    <property type="match status" value="1"/>
</dbReference>
<evidence type="ECO:0000256" key="5">
    <source>
        <dbReference type="ARBA" id="ARBA00022741"/>
    </source>
</evidence>
<dbReference type="GO" id="GO:0015031">
    <property type="term" value="P:protein transport"/>
    <property type="evidence" value="ECO:0007669"/>
    <property type="project" value="UniProtKB-KW"/>
</dbReference>
<dbReference type="Proteomes" id="UP000238823">
    <property type="component" value="Unassembled WGS sequence"/>
</dbReference>
<dbReference type="EMBL" id="PVNL01000040">
    <property type="protein sequence ID" value="PRQ08587.1"/>
    <property type="molecule type" value="Genomic_DNA"/>
</dbReference>
<dbReference type="PROSITE" id="PS50990">
    <property type="entry name" value="PEPTIDASE_C39"/>
    <property type="match status" value="1"/>
</dbReference>
<dbReference type="Pfam" id="PF00005">
    <property type="entry name" value="ABC_tran"/>
    <property type="match status" value="1"/>
</dbReference>
<dbReference type="PROSITE" id="PS50893">
    <property type="entry name" value="ABC_TRANSPORTER_2"/>
    <property type="match status" value="1"/>
</dbReference>
<feature type="domain" description="ABC transmembrane type-1" evidence="13">
    <location>
        <begin position="176"/>
        <end position="446"/>
    </location>
</feature>
<keyword evidence="5" id="KW-0547">Nucleotide-binding</keyword>
<dbReference type="GO" id="GO:0005886">
    <property type="term" value="C:plasma membrane"/>
    <property type="evidence" value="ECO:0007669"/>
    <property type="project" value="UniProtKB-SubCell"/>
</dbReference>
<dbReference type="SUPFAM" id="SSF52540">
    <property type="entry name" value="P-loop containing nucleoside triphosphate hydrolases"/>
    <property type="match status" value="1"/>
</dbReference>
<evidence type="ECO:0000256" key="8">
    <source>
        <dbReference type="ARBA" id="ARBA00022989"/>
    </source>
</evidence>
<keyword evidence="10" id="KW-0080">Bacteriocin transport</keyword>
<evidence type="ECO:0000256" key="11">
    <source>
        <dbReference type="SAM" id="Phobius"/>
    </source>
</evidence>
<evidence type="ECO:0000256" key="1">
    <source>
        <dbReference type="ARBA" id="ARBA00004651"/>
    </source>
</evidence>
<evidence type="ECO:0000256" key="3">
    <source>
        <dbReference type="ARBA" id="ARBA00022475"/>
    </source>
</evidence>
<gene>
    <name evidence="15" type="primary">apxIB_1</name>
    <name evidence="15" type="ORF">ENSA7_16690</name>
</gene>
<evidence type="ECO:0000256" key="9">
    <source>
        <dbReference type="ARBA" id="ARBA00023136"/>
    </source>
</evidence>
<dbReference type="InterPro" id="IPR005074">
    <property type="entry name" value="Peptidase_C39"/>
</dbReference>
<sequence>MSWSPRRRIPFVAQVQGCDCGAACLTMVLHMYGCYASLTEVTARTGAGRDGASAATILDAARRYGLDGRVVALELDQLELVPRGAVLFWDFNHFVVYEGSVRGGIRVVDPGDGRRRVSTAKLRRSFTGLAIVLEPGERFMRGGQPRRRNWRRYLALLEQRPLEVVRLLTATMLLRGFALGLPLLTGVIIDRVVPRADIELLVVLGLGLGISVGFDAIAKYLRERFVLQLRTVLDAEMTIGFIQHMASLPFSFFQSRSAGDLLMRANSHATIREVLTSDVLAGLLDGLFVTLYLVLMAVVSPTLCALVVGAAAALTALVVLTQRRARDRMAEVLDEQARAQGLLAQLLHAMETLKAAGAEARAVSRWANLYVDELNAAVRRDHLQILLTTARTLTLRMAPLLVMLVGAVETIEGRLSLGTMIAVNALAASFLIPVDDLLASASRLQLVGCYVDRVEDVLEAESERSEGRELPRMRGRVELDRVSFAYSAHGPRILDEVSLDIHPGSSVAIVGSSGSGKSTLAKLLVGLHQPDDGELRYDGHPLRELSLSTIRAQVAMVPQKPVLIGGDSIRSNVALGAPGVGHEEVLAACRRACIHADVSAMPMGYETMLDDDGGSVSGGQAQRLALARALVCGPAVLVLDEATSALDTQTERVVMAELERLACTRIIVAHRLSTVVACDQIVVLEGGRVIEQGTHSQLLASAGAYARLVAAQVEAQSS</sequence>
<keyword evidence="2" id="KW-0813">Transport</keyword>
<dbReference type="AlphaFoldDB" id="A0A2S9YTZ9"/>
<dbReference type="Gene3D" id="3.90.70.10">
    <property type="entry name" value="Cysteine proteinases"/>
    <property type="match status" value="1"/>
</dbReference>
<evidence type="ECO:0000259" key="12">
    <source>
        <dbReference type="PROSITE" id="PS50893"/>
    </source>
</evidence>
<dbReference type="InterPro" id="IPR011527">
    <property type="entry name" value="ABC1_TM_dom"/>
</dbReference>
<dbReference type="PANTHER" id="PTHR24221">
    <property type="entry name" value="ATP-BINDING CASSETTE SUB-FAMILY B"/>
    <property type="match status" value="1"/>
</dbReference>
<evidence type="ECO:0000313" key="16">
    <source>
        <dbReference type="Proteomes" id="UP000238823"/>
    </source>
</evidence>
<dbReference type="RefSeq" id="WP_106088699.1">
    <property type="nucleotide sequence ID" value="NZ_PVNL01000040.1"/>
</dbReference>
<dbReference type="FunFam" id="3.40.50.300:FF:000299">
    <property type="entry name" value="ABC transporter ATP-binding protein/permease"/>
    <property type="match status" value="1"/>
</dbReference>
<dbReference type="GO" id="GO:0008233">
    <property type="term" value="F:peptidase activity"/>
    <property type="evidence" value="ECO:0007669"/>
    <property type="project" value="InterPro"/>
</dbReference>
<reference evidence="15 16" key="1">
    <citation type="submission" date="2018-03" db="EMBL/GenBank/DDBJ databases">
        <title>Draft Genome Sequences of the Obligatory Marine Myxobacteria Enhygromyxa salina SWB007.</title>
        <authorList>
            <person name="Poehlein A."/>
            <person name="Moghaddam J.A."/>
            <person name="Harms H."/>
            <person name="Alanjari M."/>
            <person name="Koenig G.M."/>
            <person name="Daniel R."/>
            <person name="Schaeberle T.F."/>
        </authorList>
    </citation>
    <scope>NUCLEOTIDE SEQUENCE [LARGE SCALE GENOMIC DNA]</scope>
    <source>
        <strain evidence="15 16">SWB007</strain>
    </source>
</reference>
<keyword evidence="8 11" id="KW-1133">Transmembrane helix</keyword>
<dbReference type="PROSITE" id="PS00211">
    <property type="entry name" value="ABC_TRANSPORTER_1"/>
    <property type="match status" value="1"/>
</dbReference>
<evidence type="ECO:0000256" key="6">
    <source>
        <dbReference type="ARBA" id="ARBA00022840"/>
    </source>
</evidence>
<evidence type="ECO:0000259" key="13">
    <source>
        <dbReference type="PROSITE" id="PS50929"/>
    </source>
</evidence>
<evidence type="ECO:0000256" key="2">
    <source>
        <dbReference type="ARBA" id="ARBA00022448"/>
    </source>
</evidence>
<keyword evidence="7" id="KW-0653">Protein transport</keyword>
<evidence type="ECO:0000256" key="10">
    <source>
        <dbReference type="ARBA" id="ARBA00043264"/>
    </source>
</evidence>
<dbReference type="SMART" id="SM00382">
    <property type="entry name" value="AAA"/>
    <property type="match status" value="1"/>
</dbReference>
<accession>A0A2S9YTZ9</accession>
<dbReference type="GO" id="GO:0016887">
    <property type="term" value="F:ATP hydrolysis activity"/>
    <property type="evidence" value="ECO:0007669"/>
    <property type="project" value="InterPro"/>
</dbReference>
<protein>
    <submittedName>
        <fullName evidence="15">Toxin RTX-I translocation ATP-binding protein</fullName>
    </submittedName>
</protein>
<feature type="domain" description="ABC transporter" evidence="12">
    <location>
        <begin position="477"/>
        <end position="711"/>
    </location>
</feature>
<evidence type="ECO:0000256" key="4">
    <source>
        <dbReference type="ARBA" id="ARBA00022692"/>
    </source>
</evidence>
<keyword evidence="6 15" id="KW-0067">ATP-binding</keyword>
<dbReference type="InterPro" id="IPR003439">
    <property type="entry name" value="ABC_transporter-like_ATP-bd"/>
</dbReference>
<dbReference type="InterPro" id="IPR036640">
    <property type="entry name" value="ABC1_TM_sf"/>
</dbReference>